<evidence type="ECO:0000256" key="5">
    <source>
        <dbReference type="SAM" id="Coils"/>
    </source>
</evidence>
<comment type="similarity">
    <text evidence="1">Belongs to the LysR transcriptional regulatory family.</text>
</comment>
<keyword evidence="8" id="KW-1185">Reference proteome</keyword>
<name>A0A975HI83_9GAMM</name>
<feature type="domain" description="HTH lysR-type" evidence="6">
    <location>
        <begin position="2"/>
        <end position="59"/>
    </location>
</feature>
<proteinExistence type="inferred from homology"/>
<reference evidence="7" key="1">
    <citation type="submission" date="2021-03" db="EMBL/GenBank/DDBJ databases">
        <title>Description of Psychrosphaera ytuae sp. nov. isolated from deep sea sediment of South China Sea.</title>
        <authorList>
            <person name="Zhang J."/>
            <person name="Xu X.-D."/>
        </authorList>
    </citation>
    <scope>NUCLEOTIDE SEQUENCE</scope>
    <source>
        <strain evidence="7">MTZ26</strain>
    </source>
</reference>
<accession>A0A975HI83</accession>
<dbReference type="PROSITE" id="PS50931">
    <property type="entry name" value="HTH_LYSR"/>
    <property type="match status" value="1"/>
</dbReference>
<dbReference type="InterPro" id="IPR036388">
    <property type="entry name" value="WH-like_DNA-bd_sf"/>
</dbReference>
<evidence type="ECO:0000256" key="3">
    <source>
        <dbReference type="ARBA" id="ARBA00023125"/>
    </source>
</evidence>
<keyword evidence="4" id="KW-0804">Transcription</keyword>
<dbReference type="Pfam" id="PF00126">
    <property type="entry name" value="HTH_1"/>
    <property type="match status" value="1"/>
</dbReference>
<keyword evidence="5" id="KW-0175">Coiled coil</keyword>
<dbReference type="SUPFAM" id="SSF53850">
    <property type="entry name" value="Periplasmic binding protein-like II"/>
    <property type="match status" value="1"/>
</dbReference>
<dbReference type="Proteomes" id="UP000682739">
    <property type="component" value="Chromosome"/>
</dbReference>
<dbReference type="GO" id="GO:0000976">
    <property type="term" value="F:transcription cis-regulatory region binding"/>
    <property type="evidence" value="ECO:0007669"/>
    <property type="project" value="TreeGrafter"/>
</dbReference>
<gene>
    <name evidence="7" type="ORF">J1N51_00040</name>
</gene>
<keyword evidence="2" id="KW-0805">Transcription regulation</keyword>
<dbReference type="PRINTS" id="PR00039">
    <property type="entry name" value="HTHLYSR"/>
</dbReference>
<dbReference type="CDD" id="cd05466">
    <property type="entry name" value="PBP2_LTTR_substrate"/>
    <property type="match status" value="1"/>
</dbReference>
<evidence type="ECO:0000256" key="2">
    <source>
        <dbReference type="ARBA" id="ARBA00023015"/>
    </source>
</evidence>
<dbReference type="PANTHER" id="PTHR30126">
    <property type="entry name" value="HTH-TYPE TRANSCRIPTIONAL REGULATOR"/>
    <property type="match status" value="1"/>
</dbReference>
<dbReference type="InterPro" id="IPR036390">
    <property type="entry name" value="WH_DNA-bd_sf"/>
</dbReference>
<dbReference type="RefSeq" id="WP_208831982.1">
    <property type="nucleotide sequence ID" value="NZ_CP072110.1"/>
</dbReference>
<evidence type="ECO:0000259" key="6">
    <source>
        <dbReference type="PROSITE" id="PS50931"/>
    </source>
</evidence>
<dbReference type="GO" id="GO:0003700">
    <property type="term" value="F:DNA-binding transcription factor activity"/>
    <property type="evidence" value="ECO:0007669"/>
    <property type="project" value="InterPro"/>
</dbReference>
<dbReference type="InterPro" id="IPR005119">
    <property type="entry name" value="LysR_subst-bd"/>
</dbReference>
<sequence>MIDISDIHLVQVVSEVGSMTKAAEQLHISQPTLSKRISRLEQKLKMALFYRDTGGMVPTEAAKLLTQKSHKLTSQLAQLERELALMANLKGDMISIGVGPIVEQDILPKVLLDFVEQEYKFKISTVTLSSEALLENLMNGRLDVAIGTFGEEDVPHNCVAPLKYSNRFVGVVRSGHALSHRTKVHLSELMEYKNISPSIPKNLSFKASLLMKDRDFTPSIACESYDIAKRVVLNSDYVTSGPEVLFRNEFLSNQLVKLELESDLVWECRCLVKPERSLAPAIQEIIALFAQYMTPA</sequence>
<dbReference type="InterPro" id="IPR000847">
    <property type="entry name" value="LysR_HTH_N"/>
</dbReference>
<feature type="coiled-coil region" evidence="5">
    <location>
        <begin position="62"/>
        <end position="89"/>
    </location>
</feature>
<evidence type="ECO:0000313" key="7">
    <source>
        <dbReference type="EMBL" id="QTH63927.1"/>
    </source>
</evidence>
<evidence type="ECO:0000256" key="4">
    <source>
        <dbReference type="ARBA" id="ARBA00023163"/>
    </source>
</evidence>
<keyword evidence="3" id="KW-0238">DNA-binding</keyword>
<dbReference type="SUPFAM" id="SSF46785">
    <property type="entry name" value="Winged helix' DNA-binding domain"/>
    <property type="match status" value="1"/>
</dbReference>
<dbReference type="KEGG" id="psym:J1N51_00040"/>
<dbReference type="EMBL" id="CP072110">
    <property type="protein sequence ID" value="QTH63927.1"/>
    <property type="molecule type" value="Genomic_DNA"/>
</dbReference>
<evidence type="ECO:0000256" key="1">
    <source>
        <dbReference type="ARBA" id="ARBA00009437"/>
    </source>
</evidence>
<dbReference type="AlphaFoldDB" id="A0A975HI83"/>
<evidence type="ECO:0000313" key="8">
    <source>
        <dbReference type="Proteomes" id="UP000682739"/>
    </source>
</evidence>
<dbReference type="Pfam" id="PF03466">
    <property type="entry name" value="LysR_substrate"/>
    <property type="match status" value="1"/>
</dbReference>
<dbReference type="PANTHER" id="PTHR30126:SF98">
    <property type="entry name" value="HTH-TYPE TRANSCRIPTIONAL ACTIVATOR BAUR"/>
    <property type="match status" value="1"/>
</dbReference>
<dbReference type="Gene3D" id="1.10.10.10">
    <property type="entry name" value="Winged helix-like DNA-binding domain superfamily/Winged helix DNA-binding domain"/>
    <property type="match status" value="1"/>
</dbReference>
<protein>
    <submittedName>
        <fullName evidence="7">LysR family transcriptional regulator</fullName>
    </submittedName>
</protein>
<dbReference type="Gene3D" id="3.40.190.290">
    <property type="match status" value="1"/>
</dbReference>
<organism evidence="7 8">
    <name type="scientific">Psychrosphaera ytuae</name>
    <dbReference type="NCBI Taxonomy" id="2820710"/>
    <lineage>
        <taxon>Bacteria</taxon>
        <taxon>Pseudomonadati</taxon>
        <taxon>Pseudomonadota</taxon>
        <taxon>Gammaproteobacteria</taxon>
        <taxon>Alteromonadales</taxon>
        <taxon>Pseudoalteromonadaceae</taxon>
        <taxon>Psychrosphaera</taxon>
    </lineage>
</organism>